<dbReference type="HOGENOM" id="CLU_013507_0_0_3"/>
<accession>Q119G7</accession>
<name>Q119G7_TRIEI</name>
<dbReference type="eggNOG" id="COG3087">
    <property type="taxonomic scope" value="Bacteria"/>
</dbReference>
<reference evidence="2" key="1">
    <citation type="submission" date="2006-06" db="EMBL/GenBank/DDBJ databases">
        <title>Complete sequence of Trichodesmium erythraeum IMS101.</title>
        <authorList>
            <consortium name="US DOE Joint Genome Institute"/>
            <person name="Copeland A."/>
            <person name="Lucas S."/>
            <person name="Lapidus A."/>
            <person name="Barry K."/>
            <person name="Detter J.C."/>
            <person name="Glavina del Rio T."/>
            <person name="Hammon N."/>
            <person name="Israni S."/>
            <person name="Dalin E."/>
            <person name="Tice H."/>
            <person name="Pitluck S."/>
            <person name="Kiss H."/>
            <person name="Munk A.C."/>
            <person name="Brettin T."/>
            <person name="Bruce D."/>
            <person name="Han C."/>
            <person name="Tapia R."/>
            <person name="Gilna P."/>
            <person name="Schmutz J."/>
            <person name="Larimer F."/>
            <person name="Land M."/>
            <person name="Hauser L."/>
            <person name="Kyrpides N."/>
            <person name="Kim E."/>
            <person name="Richardson P."/>
        </authorList>
    </citation>
    <scope>NUCLEOTIDE SEQUENCE [LARGE SCALE GENOMIC DNA]</scope>
    <source>
        <strain evidence="2">IMS101</strain>
    </source>
</reference>
<dbReference type="STRING" id="203124.Tery_0389"/>
<organism evidence="2">
    <name type="scientific">Trichodesmium erythraeum (strain IMS101)</name>
    <dbReference type="NCBI Taxonomy" id="203124"/>
    <lineage>
        <taxon>Bacteria</taxon>
        <taxon>Bacillati</taxon>
        <taxon>Cyanobacteriota</taxon>
        <taxon>Cyanophyceae</taxon>
        <taxon>Oscillatoriophycideae</taxon>
        <taxon>Oscillatoriales</taxon>
        <taxon>Microcoleaceae</taxon>
        <taxon>Trichodesmium</taxon>
    </lineage>
</organism>
<evidence type="ECO:0000313" key="2">
    <source>
        <dbReference type="EMBL" id="ABG49857.1"/>
    </source>
</evidence>
<dbReference type="EMBL" id="CP000393">
    <property type="protein sequence ID" value="ABG49857.1"/>
    <property type="molecule type" value="Genomic_DNA"/>
</dbReference>
<feature type="region of interest" description="Disordered" evidence="1">
    <location>
        <begin position="287"/>
        <end position="307"/>
    </location>
</feature>
<sequence>MESLTRDNIYTVDQKASYLQLRSVSLDRKVTTRTIEPKSLTGLEISMSLTADCIFPDTPNDQKCSYTPSIITDRNSIDSDFLVPTRISQTSQAGEIVKPETLAFMERPGFQAGTSTQPIGLELYFPNAGAFPGNTQSQKTQIERKEENNYTAFTINSRIRQVVKANDTEAVLGRTIQGFVFFDDENQGLNTTIQGVAQFLPDIIPDLKGSENPVNSRINRHLFLAPNNTRLPGNSYTIYSAGVGRAKSLTPDITSLSQVPKGSYHSIWLGLSPIIDRSINQGRTFYDPTSPQVATTSSGSEGGEGSNVDFTSAINQDTFSTVSQDTFSTPNLRNFYVQVYLQFLEQDANLVQESIYQEKTSYYPHLSFAGNWTGPQDLFRYYTGAIASEKIKFYLGFDYTISTVNGWKFRTGGIGYINPDRDYYSQIFGNATKTFRISKNANFTLSTFFNYAIDRDTKIGSVVSNSPASALAARARLNWIKGSVGVTYYFGNVIPNSFENRLLLELSIRPLKTVTFGVTYSWAKVIPNSFEDRLLLKLSIRPLPTVTFSSFVAPIDKTSNSSPYGASVTWKLKNKYNSPTLSLNWQNQKHNYADDPFGNEIIVNDNNFTVMFRLSK</sequence>
<gene>
    <name evidence="2" type="ordered locus">Tery_0389</name>
</gene>
<evidence type="ECO:0000256" key="1">
    <source>
        <dbReference type="SAM" id="MobiDB-lite"/>
    </source>
</evidence>
<dbReference type="OrthoDB" id="436996at2"/>
<protein>
    <submittedName>
        <fullName evidence="2">Uncharacterized protein</fullName>
    </submittedName>
</protein>
<feature type="compositionally biased region" description="Polar residues" evidence="1">
    <location>
        <begin position="287"/>
        <end position="296"/>
    </location>
</feature>
<dbReference type="KEGG" id="ter:Tery_0389"/>
<dbReference type="AlphaFoldDB" id="Q119G7"/>
<dbReference type="RefSeq" id="WP_011610253.1">
    <property type="nucleotide sequence ID" value="NC_008312.1"/>
</dbReference>
<proteinExistence type="predicted"/>